<gene>
    <name evidence="1" type="ORF">SSCH_750002</name>
</gene>
<reference evidence="2" key="1">
    <citation type="submission" date="2015-01" db="EMBL/GenBank/DDBJ databases">
        <authorList>
            <person name="Manzoor Shahid"/>
            <person name="Zubair Saima"/>
        </authorList>
    </citation>
    <scope>NUCLEOTIDE SEQUENCE [LARGE SCALE GENOMIC DNA]</scope>
    <source>
        <strain evidence="2">Sp3</strain>
    </source>
</reference>
<evidence type="ECO:0000313" key="1">
    <source>
        <dbReference type="EMBL" id="CEO90197.1"/>
    </source>
</evidence>
<protein>
    <submittedName>
        <fullName evidence="1">Uncharacterized protein</fullName>
    </submittedName>
</protein>
<organism evidence="1 2">
    <name type="scientific">Syntrophaceticus schinkii</name>
    <dbReference type="NCBI Taxonomy" id="499207"/>
    <lineage>
        <taxon>Bacteria</taxon>
        <taxon>Bacillati</taxon>
        <taxon>Bacillota</taxon>
        <taxon>Clostridia</taxon>
        <taxon>Thermoanaerobacterales</taxon>
        <taxon>Thermoanaerobacterales Family III. Incertae Sedis</taxon>
        <taxon>Syntrophaceticus</taxon>
    </lineage>
</organism>
<dbReference type="RefSeq" id="WP_044665993.1">
    <property type="nucleotide sequence ID" value="NZ_CDRZ01000275.1"/>
</dbReference>
<accession>A0A0B7MRA3</accession>
<dbReference type="AlphaFoldDB" id="A0A0B7MRA3"/>
<name>A0A0B7MRA3_9FIRM</name>
<evidence type="ECO:0000313" key="2">
    <source>
        <dbReference type="Proteomes" id="UP000046155"/>
    </source>
</evidence>
<dbReference type="EMBL" id="CDRZ01000275">
    <property type="protein sequence ID" value="CEO90197.1"/>
    <property type="molecule type" value="Genomic_DNA"/>
</dbReference>
<dbReference type="OrthoDB" id="1957476at2"/>
<dbReference type="Proteomes" id="UP000046155">
    <property type="component" value="Unassembled WGS sequence"/>
</dbReference>
<proteinExistence type="predicted"/>
<keyword evidence="2" id="KW-1185">Reference proteome</keyword>
<sequence length="240" mass="27579">MPRKDYMTIKAHETVQQMFNEFVSSKKITKTVALNDMLEMYMLAKDEDLYLKLKRKYLNVEGVKQMLRDRDSTCPLNGDELFIFMKLNNVCDNNGNEYNGHDVMQAYISDEATRGYTWFSTQSLYYGMSQKRVDDYNKAIKEGSKVTLLFGIGENAGGSNDIAYSADVLEIISHKHPTPLNSSDYPSVWHGALARIWIKIKNIRHESTLKACLFEVISTGADLQQIINNSQYHFGYVRLK</sequence>